<evidence type="ECO:0000313" key="3">
    <source>
        <dbReference type="Proteomes" id="UP000019335"/>
    </source>
</evidence>
<sequence length="80" mass="9143">MEGLAGESTLGMKVLRAAHDCDVELLPQRLLCVYTFFSVNWQWKLSFLSAHHSYPGTGWPHGSVETDRTRKIQIKPEKSR</sequence>
<dbReference type="AlphaFoldDB" id="W7TTY8"/>
<dbReference type="Proteomes" id="UP000019335">
    <property type="component" value="Chromosome 2"/>
</dbReference>
<gene>
    <name evidence="2" type="ORF">Naga_100006g88</name>
</gene>
<feature type="region of interest" description="Disordered" evidence="1">
    <location>
        <begin position="57"/>
        <end position="80"/>
    </location>
</feature>
<reference evidence="2 3" key="1">
    <citation type="journal article" date="2014" name="Mol. Plant">
        <title>Chromosome Scale Genome Assembly and Transcriptome Profiling of Nannochloropsis gaditana in Nitrogen Depletion.</title>
        <authorList>
            <person name="Corteggiani Carpinelli E."/>
            <person name="Telatin A."/>
            <person name="Vitulo N."/>
            <person name="Forcato C."/>
            <person name="D'Angelo M."/>
            <person name="Schiavon R."/>
            <person name="Vezzi A."/>
            <person name="Giacometti G.M."/>
            <person name="Morosinotto T."/>
            <person name="Valle G."/>
        </authorList>
    </citation>
    <scope>NUCLEOTIDE SEQUENCE [LARGE SCALE GENOMIC DNA]</scope>
    <source>
        <strain evidence="2 3">B-31</strain>
    </source>
</reference>
<organism evidence="2 3">
    <name type="scientific">Nannochloropsis gaditana</name>
    <dbReference type="NCBI Taxonomy" id="72520"/>
    <lineage>
        <taxon>Eukaryota</taxon>
        <taxon>Sar</taxon>
        <taxon>Stramenopiles</taxon>
        <taxon>Ochrophyta</taxon>
        <taxon>Eustigmatophyceae</taxon>
        <taxon>Eustigmatales</taxon>
        <taxon>Monodopsidaceae</taxon>
        <taxon>Nannochloropsis</taxon>
    </lineage>
</organism>
<accession>W7TTY8</accession>
<feature type="compositionally biased region" description="Basic and acidic residues" evidence="1">
    <location>
        <begin position="64"/>
        <end position="80"/>
    </location>
</feature>
<dbReference type="EMBL" id="AZIL01000126">
    <property type="protein sequence ID" value="EWM29612.1"/>
    <property type="molecule type" value="Genomic_DNA"/>
</dbReference>
<evidence type="ECO:0000313" key="2">
    <source>
        <dbReference type="EMBL" id="EWM29612.1"/>
    </source>
</evidence>
<protein>
    <submittedName>
        <fullName evidence="2">Uncharacterized protein</fullName>
    </submittedName>
</protein>
<proteinExistence type="predicted"/>
<name>W7TTY8_9STRA</name>
<evidence type="ECO:0000256" key="1">
    <source>
        <dbReference type="SAM" id="MobiDB-lite"/>
    </source>
</evidence>
<keyword evidence="3" id="KW-1185">Reference proteome</keyword>
<comment type="caution">
    <text evidence="2">The sequence shown here is derived from an EMBL/GenBank/DDBJ whole genome shotgun (WGS) entry which is preliminary data.</text>
</comment>